<keyword evidence="4 11" id="KW-0812">Transmembrane</keyword>
<dbReference type="PANTHER" id="PTHR24248">
    <property type="entry name" value="ADRENERGIC RECEPTOR-RELATED G-PROTEIN COUPLED RECEPTOR"/>
    <property type="match status" value="1"/>
</dbReference>
<sequence length="668" mass="74262">MEAGEVCLVVGLSLVILTTVVGNTLVILAVVRTRRLRTVTNFFVVSLAGSDLLVGFLVMPPAVVREVTSRWTFGALACDLWVSLDVMLCTASILNLCCISLDRYFAITSPMAYAVKRSARLALIMIAAVWVLSAAITCPPMFIGTTRTPDNVTSECGYNSNKGYVVYSALGSFYIPAIVMVYVYWRIFAVARKRQAVLMEEERRSVTTTSSHEDDEVSKVVSTDNKTRIYTVVEETPPSNHRRSPSPKCKCICDEPSLSPSGSLQELRAASTSSTTKSSTKSTSFNSSSRFSQSRPPHGRVRTMTVRRREGYERAAFQRERRVAKSLALVVGGFIICWLPFFITYLLEPFCPSCYIPPTISSSLVWLGWINSAINPFIYALNNSDYKKAFKRLTIDKICKKKRSHHHCSASKLIEGKEAILRLVEMNAHFAERLISEAPPPPLSIEDIILKALPKDYRGQHQRPGSQNGNRQLSPFTMLKVGGSYSCRLSPLNHIKEDSWTLVDLNISEESTSVIISGSVEVLTELLDYSDPVNAVYRPIFLPTIDYRVLIAFSSRYYGFIYPAACLARHFELECPDFSTGVTSVVTEKNKNYTLSFHLMKGIKQSCVAFFSLAIDPVLGRPELILGVIQISSRHSGKMDRFLAQSNTKQIKAIANLAIEIMASSSCP</sequence>
<dbReference type="EMBL" id="CP092867">
    <property type="protein sequence ID" value="UYV68225.1"/>
    <property type="molecule type" value="Genomic_DNA"/>
</dbReference>
<evidence type="ECO:0000256" key="7">
    <source>
        <dbReference type="ARBA" id="ARBA00023136"/>
    </source>
</evidence>
<feature type="transmembrane region" description="Helical" evidence="13">
    <location>
        <begin position="164"/>
        <end position="185"/>
    </location>
</feature>
<evidence type="ECO:0000256" key="11">
    <source>
        <dbReference type="RuleBase" id="RU000688"/>
    </source>
</evidence>
<keyword evidence="9 11" id="KW-0675">Receptor</keyword>
<keyword evidence="7 13" id="KW-0472">Membrane</keyword>
<evidence type="ECO:0000256" key="12">
    <source>
        <dbReference type="SAM" id="MobiDB-lite"/>
    </source>
</evidence>
<dbReference type="Pfam" id="PF00001">
    <property type="entry name" value="7tm_1"/>
    <property type="match status" value="1"/>
</dbReference>
<keyword evidence="3" id="KW-1003">Cell membrane</keyword>
<feature type="domain" description="G-protein coupled receptors family 1 profile" evidence="14">
    <location>
        <begin position="22"/>
        <end position="379"/>
    </location>
</feature>
<evidence type="ECO:0000259" key="14">
    <source>
        <dbReference type="PROSITE" id="PS50262"/>
    </source>
</evidence>
<organism evidence="15 16">
    <name type="scientific">Cordylochernes scorpioides</name>
    <dbReference type="NCBI Taxonomy" id="51811"/>
    <lineage>
        <taxon>Eukaryota</taxon>
        <taxon>Metazoa</taxon>
        <taxon>Ecdysozoa</taxon>
        <taxon>Arthropoda</taxon>
        <taxon>Chelicerata</taxon>
        <taxon>Arachnida</taxon>
        <taxon>Pseudoscorpiones</taxon>
        <taxon>Cheliferoidea</taxon>
        <taxon>Chernetidae</taxon>
        <taxon>Cordylochernes</taxon>
    </lineage>
</organism>
<feature type="transmembrane region" description="Helical" evidence="13">
    <location>
        <begin position="359"/>
        <end position="382"/>
    </location>
</feature>
<dbReference type="PRINTS" id="PR00237">
    <property type="entry name" value="GPCRRHODOPSN"/>
</dbReference>
<evidence type="ECO:0000256" key="6">
    <source>
        <dbReference type="ARBA" id="ARBA00023040"/>
    </source>
</evidence>
<dbReference type="SMART" id="SM01381">
    <property type="entry name" value="7TM_GPCR_Srsx"/>
    <property type="match status" value="1"/>
</dbReference>
<dbReference type="InterPro" id="IPR017452">
    <property type="entry name" value="GPCR_Rhodpsn_7TM"/>
</dbReference>
<evidence type="ECO:0000313" key="15">
    <source>
        <dbReference type="EMBL" id="UYV68225.1"/>
    </source>
</evidence>
<comment type="subcellular location">
    <subcellularLocation>
        <location evidence="1">Cell membrane</location>
        <topology evidence="1">Multi-pass membrane protein</topology>
    </subcellularLocation>
</comment>
<feature type="region of interest" description="Disordered" evidence="12">
    <location>
        <begin position="259"/>
        <end position="302"/>
    </location>
</feature>
<dbReference type="PROSITE" id="PS00237">
    <property type="entry name" value="G_PROTEIN_RECEP_F1_1"/>
    <property type="match status" value="1"/>
</dbReference>
<dbReference type="PANTHER" id="PTHR24248:SF199">
    <property type="entry name" value="IP13425P-RELATED"/>
    <property type="match status" value="1"/>
</dbReference>
<dbReference type="SUPFAM" id="SSF81321">
    <property type="entry name" value="Family A G protein-coupled receptor-like"/>
    <property type="match status" value="1"/>
</dbReference>
<feature type="transmembrane region" description="Helical" evidence="13">
    <location>
        <begin position="42"/>
        <end position="60"/>
    </location>
</feature>
<evidence type="ECO:0000256" key="5">
    <source>
        <dbReference type="ARBA" id="ARBA00022989"/>
    </source>
</evidence>
<feature type="region of interest" description="Disordered" evidence="12">
    <location>
        <begin position="202"/>
        <end position="222"/>
    </location>
</feature>
<keyword evidence="8" id="KW-1015">Disulfide bond</keyword>
<keyword evidence="6 11" id="KW-0297">G-protein coupled receptor</keyword>
<keyword evidence="5 13" id="KW-1133">Transmembrane helix</keyword>
<evidence type="ECO:0000256" key="9">
    <source>
        <dbReference type="ARBA" id="ARBA00023170"/>
    </source>
</evidence>
<accession>A0ABY6KKU6</accession>
<evidence type="ECO:0000256" key="8">
    <source>
        <dbReference type="ARBA" id="ARBA00023157"/>
    </source>
</evidence>
<dbReference type="CDD" id="cd14967">
    <property type="entry name" value="7tmA_amine_R-like"/>
    <property type="match status" value="1"/>
</dbReference>
<dbReference type="InterPro" id="IPR000276">
    <property type="entry name" value="GPCR_Rhodpsn"/>
</dbReference>
<protein>
    <recommendedName>
        <fullName evidence="14">G-protein coupled receptors family 1 profile domain-containing protein</fullName>
    </recommendedName>
</protein>
<evidence type="ECO:0000256" key="10">
    <source>
        <dbReference type="ARBA" id="ARBA00023224"/>
    </source>
</evidence>
<feature type="region of interest" description="Disordered" evidence="12">
    <location>
        <begin position="228"/>
        <end position="247"/>
    </location>
</feature>
<feature type="transmembrane region" description="Helical" evidence="13">
    <location>
        <begin position="80"/>
        <end position="101"/>
    </location>
</feature>
<gene>
    <name evidence="15" type="ORF">LAZ67_5003460</name>
</gene>
<dbReference type="PROSITE" id="PS50262">
    <property type="entry name" value="G_PROTEIN_RECEP_F1_2"/>
    <property type="match status" value="1"/>
</dbReference>
<keyword evidence="10 11" id="KW-0807">Transducer</keyword>
<comment type="similarity">
    <text evidence="2 11">Belongs to the G-protein coupled receptor 1 family.</text>
</comment>
<evidence type="ECO:0000256" key="2">
    <source>
        <dbReference type="ARBA" id="ARBA00010663"/>
    </source>
</evidence>
<feature type="transmembrane region" description="Helical" evidence="13">
    <location>
        <begin position="6"/>
        <end position="30"/>
    </location>
</feature>
<name>A0ABY6KKU6_9ARAC</name>
<dbReference type="Gene3D" id="1.20.1070.10">
    <property type="entry name" value="Rhodopsin 7-helix transmembrane proteins"/>
    <property type="match status" value="2"/>
</dbReference>
<evidence type="ECO:0000256" key="1">
    <source>
        <dbReference type="ARBA" id="ARBA00004651"/>
    </source>
</evidence>
<evidence type="ECO:0000256" key="4">
    <source>
        <dbReference type="ARBA" id="ARBA00022692"/>
    </source>
</evidence>
<proteinExistence type="inferred from homology"/>
<dbReference type="Proteomes" id="UP001235939">
    <property type="component" value="Chromosome 05"/>
</dbReference>
<reference evidence="15 16" key="1">
    <citation type="submission" date="2022-01" db="EMBL/GenBank/DDBJ databases">
        <title>A chromosomal length assembly of Cordylochernes scorpioides.</title>
        <authorList>
            <person name="Zeh D."/>
            <person name="Zeh J."/>
        </authorList>
    </citation>
    <scope>NUCLEOTIDE SEQUENCE [LARGE SCALE GENOMIC DNA]</scope>
    <source>
        <strain evidence="15">IN4F17</strain>
        <tissue evidence="15">Whole Body</tissue>
    </source>
</reference>
<keyword evidence="16" id="KW-1185">Reference proteome</keyword>
<evidence type="ECO:0000256" key="13">
    <source>
        <dbReference type="SAM" id="Phobius"/>
    </source>
</evidence>
<feature type="transmembrane region" description="Helical" evidence="13">
    <location>
        <begin position="121"/>
        <end position="144"/>
    </location>
</feature>
<feature type="transmembrane region" description="Helical" evidence="13">
    <location>
        <begin position="327"/>
        <end position="347"/>
    </location>
</feature>
<feature type="compositionally biased region" description="Low complexity" evidence="12">
    <location>
        <begin position="271"/>
        <end position="295"/>
    </location>
</feature>
<evidence type="ECO:0000313" key="16">
    <source>
        <dbReference type="Proteomes" id="UP001235939"/>
    </source>
</evidence>
<evidence type="ECO:0000256" key="3">
    <source>
        <dbReference type="ARBA" id="ARBA00022475"/>
    </source>
</evidence>